<dbReference type="SUPFAM" id="SSF53041">
    <property type="entry name" value="Resolvase-like"/>
    <property type="match status" value="1"/>
</dbReference>
<accession>A0A6G8PWS8</accession>
<keyword evidence="3" id="KW-1185">Reference proteome</keyword>
<dbReference type="GO" id="GO:0000150">
    <property type="term" value="F:DNA strand exchange activity"/>
    <property type="evidence" value="ECO:0007669"/>
    <property type="project" value="InterPro"/>
</dbReference>
<dbReference type="Pfam" id="PF00239">
    <property type="entry name" value="Resolvase"/>
    <property type="match status" value="1"/>
</dbReference>
<dbReference type="InterPro" id="IPR006119">
    <property type="entry name" value="Resolv_N"/>
</dbReference>
<proteinExistence type="predicted"/>
<dbReference type="EMBL" id="CP045121">
    <property type="protein sequence ID" value="QIN78648.1"/>
    <property type="molecule type" value="Genomic_DNA"/>
</dbReference>
<dbReference type="Proteomes" id="UP000502706">
    <property type="component" value="Chromosome"/>
</dbReference>
<gene>
    <name evidence="2" type="ORF">GBA65_09065</name>
</gene>
<sequence>MIRGVSRAAVYIRTDPEGKLPSREEQQATLEGFAARLGHEIVARYEDLDAQGAFLYHRPGLKAAIGNIKEEEDWEVLLVALPRCISETETAVHEFVHKFSLYNNRVESPERGWEEFLADMKAYRREMSRR</sequence>
<dbReference type="KEGG" id="rmar:GBA65_09065"/>
<name>A0A6G8PWS8_9ACTN</name>
<dbReference type="Gene3D" id="3.40.50.1390">
    <property type="entry name" value="Resolvase, N-terminal catalytic domain"/>
    <property type="match status" value="1"/>
</dbReference>
<organism evidence="2 3">
    <name type="scientific">Rubrobacter marinus</name>
    <dbReference type="NCBI Taxonomy" id="2653852"/>
    <lineage>
        <taxon>Bacteria</taxon>
        <taxon>Bacillati</taxon>
        <taxon>Actinomycetota</taxon>
        <taxon>Rubrobacteria</taxon>
        <taxon>Rubrobacterales</taxon>
        <taxon>Rubrobacteraceae</taxon>
        <taxon>Rubrobacter</taxon>
    </lineage>
</organism>
<feature type="domain" description="Resolvase/invertase-type recombinase catalytic" evidence="1">
    <location>
        <begin position="8"/>
        <end position="103"/>
    </location>
</feature>
<dbReference type="AlphaFoldDB" id="A0A6G8PWS8"/>
<dbReference type="GO" id="GO:0003677">
    <property type="term" value="F:DNA binding"/>
    <property type="evidence" value="ECO:0007669"/>
    <property type="project" value="InterPro"/>
</dbReference>
<evidence type="ECO:0000313" key="2">
    <source>
        <dbReference type="EMBL" id="QIN78648.1"/>
    </source>
</evidence>
<reference evidence="2 3" key="1">
    <citation type="submission" date="2019-10" db="EMBL/GenBank/DDBJ databases">
        <title>Rubrobacter sp nov SCSIO 52915 isolated from a deep-sea sediment in the South China Sea.</title>
        <authorList>
            <person name="Chen R.W."/>
        </authorList>
    </citation>
    <scope>NUCLEOTIDE SEQUENCE [LARGE SCALE GENOMIC DNA]</scope>
    <source>
        <strain evidence="2 3">SCSIO 52915</strain>
    </source>
</reference>
<evidence type="ECO:0000313" key="3">
    <source>
        <dbReference type="Proteomes" id="UP000502706"/>
    </source>
</evidence>
<protein>
    <recommendedName>
        <fullName evidence="1">Resolvase/invertase-type recombinase catalytic domain-containing protein</fullName>
    </recommendedName>
</protein>
<dbReference type="InterPro" id="IPR036162">
    <property type="entry name" value="Resolvase-like_N_sf"/>
</dbReference>
<evidence type="ECO:0000259" key="1">
    <source>
        <dbReference type="Pfam" id="PF00239"/>
    </source>
</evidence>